<dbReference type="AlphaFoldDB" id="A0AAU2HDQ3"/>
<sequence length="64" mass="7294">MPATDPVKELIDPLTEEGLTIKEIWDRLVDEHVIALSITAMTPYVRTHQLDRNHEPHPPPAPTF</sequence>
<protein>
    <submittedName>
        <fullName evidence="1">Uncharacterized protein</fullName>
    </submittedName>
</protein>
<organism evidence="1">
    <name type="scientific">Streptomyces sp. NBC_00060</name>
    <dbReference type="NCBI Taxonomy" id="2975636"/>
    <lineage>
        <taxon>Bacteria</taxon>
        <taxon>Bacillati</taxon>
        <taxon>Actinomycetota</taxon>
        <taxon>Actinomycetes</taxon>
        <taxon>Kitasatosporales</taxon>
        <taxon>Streptomycetaceae</taxon>
        <taxon>Streptomyces</taxon>
    </lineage>
</organism>
<name>A0AAU2HDQ3_9ACTN</name>
<dbReference type="EMBL" id="CP108253">
    <property type="protein sequence ID" value="WTU45062.1"/>
    <property type="molecule type" value="Genomic_DNA"/>
</dbReference>
<accession>A0AAU2HDQ3</accession>
<evidence type="ECO:0000313" key="1">
    <source>
        <dbReference type="EMBL" id="WTU45062.1"/>
    </source>
</evidence>
<reference evidence="1" key="1">
    <citation type="submission" date="2022-10" db="EMBL/GenBank/DDBJ databases">
        <title>The complete genomes of actinobacterial strains from the NBC collection.</title>
        <authorList>
            <person name="Joergensen T.S."/>
            <person name="Alvarez Arevalo M."/>
            <person name="Sterndorff E.B."/>
            <person name="Faurdal D."/>
            <person name="Vuksanovic O."/>
            <person name="Mourched A.-S."/>
            <person name="Charusanti P."/>
            <person name="Shaw S."/>
            <person name="Blin K."/>
            <person name="Weber T."/>
        </authorList>
    </citation>
    <scope>NUCLEOTIDE SEQUENCE</scope>
    <source>
        <strain evidence="1">NBC_00060</strain>
    </source>
</reference>
<proteinExistence type="predicted"/>
<gene>
    <name evidence="1" type="ORF">OHV25_38600</name>
</gene>